<comment type="caution">
    <text evidence="1">The sequence shown here is derived from an EMBL/GenBank/DDBJ whole genome shotgun (WGS) entry which is preliminary data.</text>
</comment>
<proteinExistence type="predicted"/>
<protein>
    <submittedName>
        <fullName evidence="1">Uncharacterized protein</fullName>
    </submittedName>
</protein>
<dbReference type="EMBL" id="FZNZ01000009">
    <property type="protein sequence ID" value="SNR76706.1"/>
    <property type="molecule type" value="Genomic_DNA"/>
</dbReference>
<dbReference type="AlphaFoldDB" id="A0AA94IT72"/>
<organism evidence="1 2">
    <name type="scientific">Prevotella jejuni</name>
    <dbReference type="NCBI Taxonomy" id="1177574"/>
    <lineage>
        <taxon>Bacteria</taxon>
        <taxon>Pseudomonadati</taxon>
        <taxon>Bacteroidota</taxon>
        <taxon>Bacteroidia</taxon>
        <taxon>Bacteroidales</taxon>
        <taxon>Prevotellaceae</taxon>
        <taxon>Prevotella</taxon>
    </lineage>
</organism>
<dbReference type="Proteomes" id="UP000198427">
    <property type="component" value="Unassembled WGS sequence"/>
</dbReference>
<reference evidence="1 2" key="1">
    <citation type="submission" date="2017-06" db="EMBL/GenBank/DDBJ databases">
        <authorList>
            <person name="Varghese N."/>
            <person name="Submissions S."/>
        </authorList>
    </citation>
    <scope>NUCLEOTIDE SEQUENCE [LARGE SCALE GENOMIC DNA]</scope>
    <source>
        <strain evidence="1 2">DSM 26989</strain>
    </source>
</reference>
<gene>
    <name evidence="1" type="ORF">SAMN06265364_10957</name>
</gene>
<name>A0AA94IT72_9BACT</name>
<keyword evidence="2" id="KW-1185">Reference proteome</keyword>
<evidence type="ECO:0000313" key="2">
    <source>
        <dbReference type="Proteomes" id="UP000198427"/>
    </source>
</evidence>
<evidence type="ECO:0000313" key="1">
    <source>
        <dbReference type="EMBL" id="SNR76706.1"/>
    </source>
</evidence>
<sequence length="30" mass="3450">MFKPNNDGKHSVIDPCKVVDTGRTTRSMEW</sequence>
<accession>A0AA94IT72</accession>